<dbReference type="InterPro" id="IPR013210">
    <property type="entry name" value="LRR_N_plant-typ"/>
</dbReference>
<dbReference type="Gene3D" id="1.10.510.10">
    <property type="entry name" value="Transferase(Phosphotransferase) domain 1"/>
    <property type="match status" value="1"/>
</dbReference>
<comment type="subcellular location">
    <subcellularLocation>
        <location evidence="1">Cell membrane</location>
        <topology evidence="1">Single-pass type I membrane protein</topology>
    </subcellularLocation>
</comment>
<evidence type="ECO:0000256" key="17">
    <source>
        <dbReference type="ARBA" id="ARBA00023170"/>
    </source>
</evidence>
<dbReference type="InterPro" id="IPR000719">
    <property type="entry name" value="Prot_kinase_dom"/>
</dbReference>
<evidence type="ECO:0000256" key="9">
    <source>
        <dbReference type="ARBA" id="ARBA00022692"/>
    </source>
</evidence>
<dbReference type="FunFam" id="3.80.10.10:FF:000101">
    <property type="entry name" value="LRR receptor-like serine/threonine-protein kinase ERECTA"/>
    <property type="match status" value="1"/>
</dbReference>
<dbReference type="SMR" id="Q2QZC5"/>
<comment type="catalytic activity">
    <reaction evidence="20">
        <text>L-seryl-[protein] + ATP = O-phospho-L-seryl-[protein] + ADP + H(+)</text>
        <dbReference type="Rhea" id="RHEA:17989"/>
        <dbReference type="Rhea" id="RHEA-COMP:9863"/>
        <dbReference type="Rhea" id="RHEA-COMP:11604"/>
        <dbReference type="ChEBI" id="CHEBI:15378"/>
        <dbReference type="ChEBI" id="CHEBI:29999"/>
        <dbReference type="ChEBI" id="CHEBI:30616"/>
        <dbReference type="ChEBI" id="CHEBI:83421"/>
        <dbReference type="ChEBI" id="CHEBI:456216"/>
        <dbReference type="EC" id="2.7.11.1"/>
    </reaction>
</comment>
<evidence type="ECO:0000256" key="22">
    <source>
        <dbReference type="SAM" id="SignalP"/>
    </source>
</evidence>
<dbReference type="PROSITE" id="PS51450">
    <property type="entry name" value="LRR"/>
    <property type="match status" value="1"/>
</dbReference>
<dbReference type="PROSITE" id="PS50011">
    <property type="entry name" value="PROTEIN_KINASE_DOM"/>
    <property type="match status" value="1"/>
</dbReference>
<dbReference type="SMART" id="SM00365">
    <property type="entry name" value="LRR_SD22"/>
    <property type="match status" value="5"/>
</dbReference>
<dbReference type="AlphaFoldDB" id="Q2QZC5"/>
<dbReference type="PANTHER" id="PTHR45974">
    <property type="entry name" value="RECEPTOR-LIKE PROTEIN 55"/>
    <property type="match status" value="1"/>
</dbReference>
<feature type="domain" description="Protein kinase" evidence="23">
    <location>
        <begin position="731"/>
        <end position="981"/>
    </location>
</feature>
<protein>
    <recommendedName>
        <fullName evidence="3">non-specific serine/threonine protein kinase</fullName>
        <ecNumber evidence="3">2.7.11.1</ecNumber>
    </recommendedName>
</protein>
<dbReference type="GO" id="GO:0009791">
    <property type="term" value="P:post-embryonic development"/>
    <property type="evidence" value="ECO:0007669"/>
    <property type="project" value="UniProtKB-ARBA"/>
</dbReference>
<feature type="signal peptide" evidence="22">
    <location>
        <begin position="1"/>
        <end position="25"/>
    </location>
</feature>
<keyword evidence="15" id="KW-1133">Transmembrane helix</keyword>
<dbReference type="SUPFAM" id="SSF56112">
    <property type="entry name" value="Protein kinase-like (PK-like)"/>
    <property type="match status" value="1"/>
</dbReference>
<keyword evidence="5" id="KW-0723">Serine/threonine-protein kinase</keyword>
<dbReference type="GO" id="GO:0051606">
    <property type="term" value="P:detection of stimulus"/>
    <property type="evidence" value="ECO:0007669"/>
    <property type="project" value="UniProtKB-ARBA"/>
</dbReference>
<evidence type="ECO:0000313" key="24">
    <source>
        <dbReference type="EMBL" id="AAX95022.1"/>
    </source>
</evidence>
<dbReference type="Pfam" id="PF13855">
    <property type="entry name" value="LRR_8"/>
    <property type="match status" value="2"/>
</dbReference>
<feature type="binding site" evidence="21">
    <location>
        <position position="759"/>
    </location>
    <ligand>
        <name>ATP</name>
        <dbReference type="ChEBI" id="CHEBI:30616"/>
    </ligand>
</feature>
<keyword evidence="12 21" id="KW-0547">Nucleotide-binding</keyword>
<dbReference type="SMART" id="SM00220">
    <property type="entry name" value="S_TKc"/>
    <property type="match status" value="1"/>
</dbReference>
<dbReference type="FunFam" id="1.10.510.10:FF:000358">
    <property type="entry name" value="Putative leucine-rich repeat receptor-like serine/threonine-protein kinase"/>
    <property type="match status" value="1"/>
</dbReference>
<evidence type="ECO:0000313" key="25">
    <source>
        <dbReference type="Proteomes" id="UP000000763"/>
    </source>
</evidence>
<keyword evidence="7" id="KW-0433">Leucine-rich repeat</keyword>
<reference evidence="25" key="2">
    <citation type="journal article" date="2008" name="Nucleic Acids Res.">
        <title>The rice annotation project database (RAP-DB): 2008 update.</title>
        <authorList>
            <consortium name="The rice annotation project (RAP)"/>
        </authorList>
    </citation>
    <scope>GENOME REANNOTATION</scope>
    <source>
        <strain evidence="25">cv. Nipponbare</strain>
    </source>
</reference>
<dbReference type="Proteomes" id="UP000000763">
    <property type="component" value="Chromosome 11"/>
</dbReference>
<evidence type="ECO:0000256" key="1">
    <source>
        <dbReference type="ARBA" id="ARBA00004251"/>
    </source>
</evidence>
<dbReference type="PRINTS" id="PR00019">
    <property type="entry name" value="LEURICHRPT"/>
</dbReference>
<organism evidence="24 25">
    <name type="scientific">Oryza sativa subsp. japonica</name>
    <name type="common">Rice</name>
    <dbReference type="NCBI Taxonomy" id="39947"/>
    <lineage>
        <taxon>Eukaryota</taxon>
        <taxon>Viridiplantae</taxon>
        <taxon>Streptophyta</taxon>
        <taxon>Embryophyta</taxon>
        <taxon>Tracheophyta</taxon>
        <taxon>Spermatophyta</taxon>
        <taxon>Magnoliopsida</taxon>
        <taxon>Liliopsida</taxon>
        <taxon>Poales</taxon>
        <taxon>Poaceae</taxon>
        <taxon>BOP clade</taxon>
        <taxon>Oryzoideae</taxon>
        <taxon>Oryzeae</taxon>
        <taxon>Oryzinae</taxon>
        <taxon>Oryza</taxon>
        <taxon>Oryza sativa</taxon>
    </lineage>
</organism>
<dbReference type="EMBL" id="AC146937">
    <property type="protein sequence ID" value="AAX95022.1"/>
    <property type="molecule type" value="Genomic_DNA"/>
</dbReference>
<keyword evidence="18" id="KW-0325">Glycoprotein</keyword>
<accession>Q2QZC5</accession>
<keyword evidence="6" id="KW-0597">Phosphoprotein</keyword>
<dbReference type="EC" id="2.7.11.1" evidence="3"/>
<name>Q2QZC5_ORYSJ</name>
<dbReference type="GO" id="GO:0005524">
    <property type="term" value="F:ATP binding"/>
    <property type="evidence" value="ECO:0007669"/>
    <property type="project" value="UniProtKB-UniRule"/>
</dbReference>
<dbReference type="Pfam" id="PF08263">
    <property type="entry name" value="LRRNT_2"/>
    <property type="match status" value="1"/>
</dbReference>
<keyword evidence="8" id="KW-0808">Transferase</keyword>
<evidence type="ECO:0000256" key="15">
    <source>
        <dbReference type="ARBA" id="ARBA00022989"/>
    </source>
</evidence>
<dbReference type="Gene3D" id="3.30.200.20">
    <property type="entry name" value="Phosphorylase Kinase, domain 1"/>
    <property type="match status" value="1"/>
</dbReference>
<dbReference type="PROSITE" id="PS00107">
    <property type="entry name" value="PROTEIN_KINASE_ATP"/>
    <property type="match status" value="1"/>
</dbReference>
<keyword evidence="4" id="KW-1003">Cell membrane</keyword>
<evidence type="ECO:0000256" key="18">
    <source>
        <dbReference type="ARBA" id="ARBA00023180"/>
    </source>
</evidence>
<dbReference type="InterPro" id="IPR001245">
    <property type="entry name" value="Ser-Thr/Tyr_kinase_cat_dom"/>
</dbReference>
<evidence type="ECO:0000256" key="19">
    <source>
        <dbReference type="ARBA" id="ARBA00047899"/>
    </source>
</evidence>
<evidence type="ECO:0000256" key="4">
    <source>
        <dbReference type="ARBA" id="ARBA00022475"/>
    </source>
</evidence>
<dbReference type="GO" id="GO:0006952">
    <property type="term" value="P:defense response"/>
    <property type="evidence" value="ECO:0007669"/>
    <property type="project" value="UniProtKB-ARBA"/>
</dbReference>
<reference evidence="25" key="1">
    <citation type="journal article" date="2005" name="Nature">
        <title>The map-based sequence of the rice genome.</title>
        <authorList>
            <consortium name="International rice genome sequencing project (IRGSP)"/>
            <person name="Matsumoto T."/>
            <person name="Wu J."/>
            <person name="Kanamori H."/>
            <person name="Katayose Y."/>
            <person name="Fujisawa M."/>
            <person name="Namiki N."/>
            <person name="Mizuno H."/>
            <person name="Yamamoto K."/>
            <person name="Antonio B.A."/>
            <person name="Baba T."/>
            <person name="Sakata K."/>
            <person name="Nagamura Y."/>
            <person name="Aoki H."/>
            <person name="Arikawa K."/>
            <person name="Arita K."/>
            <person name="Bito T."/>
            <person name="Chiden Y."/>
            <person name="Fujitsuka N."/>
            <person name="Fukunaka R."/>
            <person name="Hamada M."/>
            <person name="Harada C."/>
            <person name="Hayashi A."/>
            <person name="Hijishita S."/>
            <person name="Honda M."/>
            <person name="Hosokawa S."/>
            <person name="Ichikawa Y."/>
            <person name="Idonuma A."/>
            <person name="Iijima M."/>
            <person name="Ikeda M."/>
            <person name="Ikeno M."/>
            <person name="Ito K."/>
            <person name="Ito S."/>
            <person name="Ito T."/>
            <person name="Ito Y."/>
            <person name="Ito Y."/>
            <person name="Iwabuchi A."/>
            <person name="Kamiya K."/>
            <person name="Karasawa W."/>
            <person name="Kurita K."/>
            <person name="Katagiri S."/>
            <person name="Kikuta A."/>
            <person name="Kobayashi H."/>
            <person name="Kobayashi N."/>
            <person name="Machita K."/>
            <person name="Maehara T."/>
            <person name="Masukawa M."/>
            <person name="Mizubayashi T."/>
            <person name="Mukai Y."/>
            <person name="Nagasaki H."/>
            <person name="Nagata Y."/>
            <person name="Naito S."/>
            <person name="Nakashima M."/>
            <person name="Nakama Y."/>
            <person name="Nakamichi Y."/>
            <person name="Nakamura M."/>
            <person name="Meguro A."/>
            <person name="Negishi M."/>
            <person name="Ohta I."/>
            <person name="Ohta T."/>
            <person name="Okamoto M."/>
            <person name="Ono N."/>
            <person name="Saji S."/>
            <person name="Sakaguchi M."/>
            <person name="Sakai K."/>
            <person name="Shibata M."/>
            <person name="Shimokawa T."/>
            <person name="Song J."/>
            <person name="Takazaki Y."/>
            <person name="Terasawa K."/>
            <person name="Tsugane M."/>
            <person name="Tsuji K."/>
            <person name="Ueda S."/>
            <person name="Waki K."/>
            <person name="Yamagata H."/>
            <person name="Yamamoto M."/>
            <person name="Yamamoto S."/>
            <person name="Yamane H."/>
            <person name="Yoshiki S."/>
            <person name="Yoshihara R."/>
            <person name="Yukawa K."/>
            <person name="Zhong H."/>
            <person name="Yano M."/>
            <person name="Yuan Q."/>
            <person name="Ouyang S."/>
            <person name="Liu J."/>
            <person name="Jones K.M."/>
            <person name="Gansberger K."/>
            <person name="Moffat K."/>
            <person name="Hill J."/>
            <person name="Bera J."/>
            <person name="Fadrosh D."/>
            <person name="Jin S."/>
            <person name="Johri S."/>
            <person name="Kim M."/>
            <person name="Overton L."/>
            <person name="Reardon M."/>
            <person name="Tsitrin T."/>
            <person name="Vuong H."/>
            <person name="Weaver B."/>
            <person name="Ciecko A."/>
            <person name="Tallon L."/>
            <person name="Jackson J."/>
            <person name="Pai G."/>
            <person name="Aken S.V."/>
            <person name="Utterback T."/>
            <person name="Reidmuller S."/>
            <person name="Feldblyum T."/>
            <person name="Hsiao J."/>
            <person name="Zismann V."/>
            <person name="Iobst S."/>
            <person name="de Vazeille A.R."/>
            <person name="Buell C.R."/>
            <person name="Ying K."/>
            <person name="Li Y."/>
            <person name="Lu T."/>
            <person name="Huang Y."/>
            <person name="Zhao Q."/>
            <person name="Feng Q."/>
            <person name="Zhang L."/>
            <person name="Zhu J."/>
            <person name="Weng Q."/>
            <person name="Mu J."/>
            <person name="Lu Y."/>
            <person name="Fan D."/>
            <person name="Liu Y."/>
            <person name="Guan J."/>
            <person name="Zhang Y."/>
            <person name="Yu S."/>
            <person name="Liu X."/>
            <person name="Zhang Y."/>
            <person name="Hong G."/>
            <person name="Han B."/>
            <person name="Choisne N."/>
            <person name="Demange N."/>
            <person name="Orjeda G."/>
            <person name="Samain S."/>
            <person name="Cattolico L."/>
            <person name="Pelletier E."/>
            <person name="Couloux A."/>
            <person name="Segurens B."/>
            <person name="Wincker P."/>
            <person name="D'Hont A."/>
            <person name="Scarpelli C."/>
            <person name="Weissenbach J."/>
            <person name="Salanoubat M."/>
            <person name="Quetier F."/>
            <person name="Yu Y."/>
            <person name="Kim H.R."/>
            <person name="Rambo T."/>
            <person name="Currie J."/>
            <person name="Collura K."/>
            <person name="Luo M."/>
            <person name="Yang T."/>
            <person name="Ammiraju J.S.S."/>
            <person name="Engler F."/>
            <person name="Soderlund C."/>
            <person name="Wing R.A."/>
            <person name="Palmer L.E."/>
            <person name="de la Bastide M."/>
            <person name="Spiegel L."/>
            <person name="Nascimento L."/>
            <person name="Zutavern T."/>
            <person name="O'Shaughnessy A."/>
            <person name="Dike S."/>
            <person name="Dedhia N."/>
            <person name="Preston R."/>
            <person name="Balija V."/>
            <person name="McCombie W.R."/>
            <person name="Chow T."/>
            <person name="Chen H."/>
            <person name="Chung M."/>
            <person name="Chen C."/>
            <person name="Shaw J."/>
            <person name="Wu H."/>
            <person name="Hsiao K."/>
            <person name="Chao Y."/>
            <person name="Chu M."/>
            <person name="Cheng C."/>
            <person name="Hour A."/>
            <person name="Lee P."/>
            <person name="Lin S."/>
            <person name="Lin Y."/>
            <person name="Liou J."/>
            <person name="Liu S."/>
            <person name="Hsing Y."/>
            <person name="Raghuvanshi S."/>
            <person name="Mohanty A."/>
            <person name="Bharti A.K."/>
            <person name="Gaur A."/>
            <person name="Gupta V."/>
            <person name="Kumar D."/>
            <person name="Ravi V."/>
            <person name="Vij S."/>
            <person name="Kapur A."/>
            <person name="Khurana P."/>
            <person name="Khurana P."/>
            <person name="Khurana J.P."/>
            <person name="Tyagi A.K."/>
            <person name="Gaikwad K."/>
            <person name="Singh A."/>
            <person name="Dalal V."/>
            <person name="Srivastava S."/>
            <person name="Dixit A."/>
            <person name="Pal A.K."/>
            <person name="Ghazi I.A."/>
            <person name="Yadav M."/>
            <person name="Pandit A."/>
            <person name="Bhargava A."/>
            <person name="Sureshbabu K."/>
            <person name="Batra K."/>
            <person name="Sharma T.R."/>
            <person name="Mohapatra T."/>
            <person name="Singh N.K."/>
            <person name="Messing J."/>
            <person name="Nelson A.B."/>
            <person name="Fuks G."/>
            <person name="Kavchok S."/>
            <person name="Keizer G."/>
            <person name="Linton E."/>
            <person name="Llaca V."/>
            <person name="Song R."/>
            <person name="Tanyolac B."/>
            <person name="Young S."/>
            <person name="Ho-Il K."/>
            <person name="Hahn J.H."/>
            <person name="Sangsakoo G."/>
            <person name="Vanavichit A."/>
            <person name="de Mattos Luiz.A.T."/>
            <person name="Zimmer P.D."/>
            <person name="Malone G."/>
            <person name="Dellagostin O."/>
            <person name="de Oliveira A.C."/>
            <person name="Bevan M."/>
            <person name="Bancroft I."/>
            <person name="Minx P."/>
            <person name="Cordum H."/>
            <person name="Wilson R."/>
            <person name="Cheng Z."/>
            <person name="Jin W."/>
            <person name="Jiang J."/>
            <person name="Leong S.A."/>
            <person name="Iwama H."/>
            <person name="Gojobori T."/>
            <person name="Itoh T."/>
            <person name="Niimura Y."/>
            <person name="Fujii Y."/>
            <person name="Habara T."/>
            <person name="Sakai H."/>
            <person name="Sato Y."/>
            <person name="Wilson G."/>
            <person name="Kumar K."/>
            <person name="McCouch S."/>
            <person name="Juretic N."/>
            <person name="Hoen D."/>
            <person name="Wright S."/>
            <person name="Bruskiewich R."/>
            <person name="Bureau T."/>
            <person name="Miyao A."/>
            <person name="Hirochika H."/>
            <person name="Nishikawa T."/>
            <person name="Kadowaki K."/>
            <person name="Sugiura M."/>
            <person name="Burr B."/>
            <person name="Sasaki T."/>
        </authorList>
    </citation>
    <scope>NUCLEOTIDE SEQUENCE [LARGE SCALE GENOMIC DNA]</scope>
    <source>
        <strain evidence="25">cv. Nipponbare</strain>
    </source>
</reference>
<dbReference type="Gene3D" id="3.80.10.10">
    <property type="entry name" value="Ribonuclease Inhibitor"/>
    <property type="match status" value="3"/>
</dbReference>
<feature type="chain" id="PRO_5024356252" description="non-specific serine/threonine protein kinase" evidence="22">
    <location>
        <begin position="26"/>
        <end position="1030"/>
    </location>
</feature>
<sequence length="1030" mass="111718">MALGSPVCIIMSALLLITLSPVVAAAAASPPGTSKSNGSDSDLAALLAFKGELSDPYNILATNWTAGTPFCRWMGITCSRRQWQRVTGVELPGVPLQGKLSPHIGNLSFLSVLNLTITNLTGSIPDDIGRLHRLELLDLGNNALSGVIPASIGNLTRLGVLRLAVNQLSGQIPADLQGLHSLRSINIQNNGLTGSIPNSLFNNTPLLSYLNIANNSLSGSIPACIGSLPMLQFLDLQVNQLAGPVPPGVFNMSMLGVIALALNGLTGPIPGNESFRLPSLWFFSIDANNFTGPIPQGFAACQQLQVFSLIQNLFEGALPSWLGKLTNLVKLNLGENHFDGGSIPDALSNITMLASLELSTCNLTGTIPADIGKLGKLSDLLIARNQLRGPIPASLGNLSALSRLDLSTNLLDGSVPSTVGSMNSLTYFVIFENSLQGDLKFLSALSNCRKLSVLEIDSNYFTGNLPDYVGNLSSTLQAFIARRNNISGVLPSTVWNLTSLKYLDLSDNQLHSTISESIMDLEILQWLDLSENSLFGPIPSNIGVLKNVQRLFLGTNQFSSSISMGISNMTKLVKLDLSHNFLSGALPADIGYLKQMNIMDLSSNHFTGILPDSIAQLQMIAYLNLSVNSFQNSIPDSFRVLTSLETLDLSHNNISGTIPEYLANFTVLSSLNLSFNNLHGQIPETVGAVACCLHVILKKKVKHQKMSVGMVDMASHQLLSYHELARATNDFSDDNMLGSGSFGEVFKGQLSSGLVVAIKVIHQHMEHAIRSFDTECQVLRTARHRNLIKILNTCSNLDFRALVLEYMPNGSLEALLHSDQRIQLSFLERLDIMLDVSMAMEYLHHEHCEVVLHCDLKPSNVLFDDDMTAHVSDFGIARLLLGDDSSMISASMPGTVRYMAPEYGALGKASRKSDVFSYGIMLLEVFTAKRPTDAMFVGELNIRQWVLQAFPANLVHVIDGQLVQDSSSSTSSIDGFLMPVFELGLLCSSDSPEQRMVMSDVVVTLKKIRKEYVKSIATMGRDENRTAVFH</sequence>
<dbReference type="PANTHER" id="PTHR45974:SF29">
    <property type="entry name" value="PROTEIN KINASE DOMAIN-CONTAINING PROTEIN"/>
    <property type="match status" value="1"/>
</dbReference>
<keyword evidence="17" id="KW-0675">Receptor</keyword>
<dbReference type="FunFam" id="3.80.10.10:FF:000095">
    <property type="entry name" value="LRR receptor-like serine/threonine-protein kinase GSO1"/>
    <property type="match status" value="1"/>
</dbReference>
<gene>
    <name evidence="24" type="ordered locus">LOC_Os11g46960</name>
</gene>
<evidence type="ECO:0000256" key="21">
    <source>
        <dbReference type="PROSITE-ProRule" id="PRU10141"/>
    </source>
</evidence>
<evidence type="ECO:0000256" key="11">
    <source>
        <dbReference type="ARBA" id="ARBA00022737"/>
    </source>
</evidence>
<dbReference type="FunFam" id="3.80.10.10:FF:000470">
    <property type="entry name" value="LRR receptor-like serine/threonine-protein kinase RPK2"/>
    <property type="match status" value="1"/>
</dbReference>
<dbReference type="SUPFAM" id="SSF52047">
    <property type="entry name" value="RNI-like"/>
    <property type="match status" value="1"/>
</dbReference>
<dbReference type="Pfam" id="PF00560">
    <property type="entry name" value="LRR_1"/>
    <property type="match status" value="6"/>
</dbReference>
<keyword evidence="11" id="KW-0677">Repeat</keyword>
<dbReference type="FunFam" id="3.80.10.10:FF:000453">
    <property type="entry name" value="Leucine-rich receptor-like protein kinase family protein"/>
    <property type="match status" value="1"/>
</dbReference>
<evidence type="ECO:0000256" key="20">
    <source>
        <dbReference type="ARBA" id="ARBA00048679"/>
    </source>
</evidence>
<keyword evidence="10 22" id="KW-0732">Signal</keyword>
<evidence type="ECO:0000256" key="7">
    <source>
        <dbReference type="ARBA" id="ARBA00022614"/>
    </source>
</evidence>
<evidence type="ECO:0000256" key="2">
    <source>
        <dbReference type="ARBA" id="ARBA00008684"/>
    </source>
</evidence>
<keyword evidence="14 21" id="KW-0067">ATP-binding</keyword>
<evidence type="ECO:0000256" key="3">
    <source>
        <dbReference type="ARBA" id="ARBA00012513"/>
    </source>
</evidence>
<evidence type="ECO:0000256" key="8">
    <source>
        <dbReference type="ARBA" id="ARBA00022679"/>
    </source>
</evidence>
<dbReference type="InterPro" id="IPR001611">
    <property type="entry name" value="Leu-rich_rpt"/>
</dbReference>
<dbReference type="SMART" id="SM00369">
    <property type="entry name" value="LRR_TYP"/>
    <property type="match status" value="10"/>
</dbReference>
<dbReference type="FunFam" id="3.30.200.20:FF:000661">
    <property type="entry name" value="Serine-threonine protein kinase plant-type"/>
    <property type="match status" value="1"/>
</dbReference>
<dbReference type="GO" id="GO:0051707">
    <property type="term" value="P:response to other organism"/>
    <property type="evidence" value="ECO:0007669"/>
    <property type="project" value="UniProtKB-ARBA"/>
</dbReference>
<dbReference type="InterPro" id="IPR011009">
    <property type="entry name" value="Kinase-like_dom_sf"/>
</dbReference>
<dbReference type="SUPFAM" id="SSF52058">
    <property type="entry name" value="L domain-like"/>
    <property type="match status" value="1"/>
</dbReference>
<evidence type="ECO:0000256" key="14">
    <source>
        <dbReference type="ARBA" id="ARBA00022840"/>
    </source>
</evidence>
<dbReference type="GO" id="GO:0004674">
    <property type="term" value="F:protein serine/threonine kinase activity"/>
    <property type="evidence" value="ECO:0007669"/>
    <property type="project" value="UniProtKB-KW"/>
</dbReference>
<evidence type="ECO:0000256" key="6">
    <source>
        <dbReference type="ARBA" id="ARBA00022553"/>
    </source>
</evidence>
<evidence type="ECO:0000256" key="12">
    <source>
        <dbReference type="ARBA" id="ARBA00022741"/>
    </source>
</evidence>
<dbReference type="InterPro" id="IPR003591">
    <property type="entry name" value="Leu-rich_rpt_typical-subtyp"/>
</dbReference>
<proteinExistence type="inferred from homology"/>
<evidence type="ECO:0000256" key="10">
    <source>
        <dbReference type="ARBA" id="ARBA00022729"/>
    </source>
</evidence>
<dbReference type="InterPro" id="IPR032675">
    <property type="entry name" value="LRR_dom_sf"/>
</dbReference>
<dbReference type="Pfam" id="PF07714">
    <property type="entry name" value="PK_Tyr_Ser-Thr"/>
    <property type="match status" value="1"/>
</dbReference>
<evidence type="ECO:0000256" key="16">
    <source>
        <dbReference type="ARBA" id="ARBA00023136"/>
    </source>
</evidence>
<keyword evidence="9" id="KW-0812">Transmembrane</keyword>
<dbReference type="InterPro" id="IPR008271">
    <property type="entry name" value="Ser/Thr_kinase_AS"/>
</dbReference>
<dbReference type="PROSITE" id="PS00108">
    <property type="entry name" value="PROTEIN_KINASE_ST"/>
    <property type="match status" value="1"/>
</dbReference>
<evidence type="ECO:0000259" key="23">
    <source>
        <dbReference type="PROSITE" id="PS50011"/>
    </source>
</evidence>
<dbReference type="InterPro" id="IPR017441">
    <property type="entry name" value="Protein_kinase_ATP_BS"/>
</dbReference>
<dbReference type="GO" id="GO:0005886">
    <property type="term" value="C:plasma membrane"/>
    <property type="evidence" value="ECO:0007669"/>
    <property type="project" value="UniProtKB-SubCell"/>
</dbReference>
<keyword evidence="13" id="KW-0418">Kinase</keyword>
<evidence type="ECO:0000256" key="5">
    <source>
        <dbReference type="ARBA" id="ARBA00022527"/>
    </source>
</evidence>
<evidence type="ECO:0000256" key="13">
    <source>
        <dbReference type="ARBA" id="ARBA00022777"/>
    </source>
</evidence>
<keyword evidence="16" id="KW-0472">Membrane</keyword>
<comment type="similarity">
    <text evidence="2">Belongs to the protein kinase superfamily. Ser/Thr protein kinase family.</text>
</comment>
<comment type="catalytic activity">
    <reaction evidence="19">
        <text>L-threonyl-[protein] + ATP = O-phospho-L-threonyl-[protein] + ADP + H(+)</text>
        <dbReference type="Rhea" id="RHEA:46608"/>
        <dbReference type="Rhea" id="RHEA-COMP:11060"/>
        <dbReference type="Rhea" id="RHEA-COMP:11605"/>
        <dbReference type="ChEBI" id="CHEBI:15378"/>
        <dbReference type="ChEBI" id="CHEBI:30013"/>
        <dbReference type="ChEBI" id="CHEBI:30616"/>
        <dbReference type="ChEBI" id="CHEBI:61977"/>
        <dbReference type="ChEBI" id="CHEBI:456216"/>
        <dbReference type="EC" id="2.7.11.1"/>
    </reaction>
</comment>